<feature type="transmembrane region" description="Helical" evidence="1">
    <location>
        <begin position="121"/>
        <end position="140"/>
    </location>
</feature>
<keyword evidence="1" id="KW-1133">Transmembrane helix</keyword>
<protein>
    <submittedName>
        <fullName evidence="2">Uncharacterized protein</fullName>
    </submittedName>
</protein>
<dbReference type="EMBL" id="CP127294">
    <property type="protein sequence ID" value="WIX80504.1"/>
    <property type="molecule type" value="Genomic_DNA"/>
</dbReference>
<dbReference type="AlphaFoldDB" id="A0A9Y2IID0"/>
<evidence type="ECO:0000256" key="1">
    <source>
        <dbReference type="SAM" id="Phobius"/>
    </source>
</evidence>
<gene>
    <name evidence="2" type="ORF">QRX50_06945</name>
</gene>
<feature type="transmembrane region" description="Helical" evidence="1">
    <location>
        <begin position="344"/>
        <end position="364"/>
    </location>
</feature>
<proteinExistence type="predicted"/>
<dbReference type="Proteomes" id="UP001236014">
    <property type="component" value="Chromosome"/>
</dbReference>
<sequence length="420" mass="47170">MTSATDAHVRRSWQTSAGQRTWVWLALATVSLVNLISSAPLQKDAHLHAWGDALQYYAMSEHTGAPVENPFALRMLSPWLVHFAHNLTGLSLDVLWLAFTYLVTVATAVVFFEFLRSHLKVRLFTAFVAAVLLVCTFWYVQYNFSDPYLVDPLNNLLYVVAIWLAFRRRLVLFAVVVLVGTVNKETTLLLAPLYPLLAWTRTRSLRDKGFIGGVIAMVVAAAGYFAYRVWAQHFIGGSYGFGSGQGNSSLLENIRFSLSSHKGTEQAVLWDTFHFVWLIFGYGLFLQYRKHGARSPLLVASLWLFLCCLAGRFVATDTTRVFVMMAPLVLGMFAVVLDRHRSDAARLWVSVLAFLYLAINFRWVPWPASFALDAGALVVFALLTFPPRWPSAPSRPMPRDAVTEEFLLPPLPETSVADKN</sequence>
<accession>A0A9Y2IID0</accession>
<keyword evidence="1" id="KW-0472">Membrane</keyword>
<evidence type="ECO:0000313" key="3">
    <source>
        <dbReference type="Proteomes" id="UP001236014"/>
    </source>
</evidence>
<reference evidence="2 3" key="1">
    <citation type="submission" date="2023-06" db="EMBL/GenBank/DDBJ databases">
        <authorList>
            <person name="Oyuntsetseg B."/>
            <person name="Kim S.B."/>
        </authorList>
    </citation>
    <scope>NUCLEOTIDE SEQUENCE [LARGE SCALE GENOMIC DNA]</scope>
    <source>
        <strain evidence="2 3">2-15</strain>
    </source>
</reference>
<name>A0A9Y2IID0_9PSEU</name>
<feature type="transmembrane region" description="Helical" evidence="1">
    <location>
        <begin position="370"/>
        <end position="389"/>
    </location>
</feature>
<feature type="transmembrane region" description="Helical" evidence="1">
    <location>
        <begin position="321"/>
        <end position="337"/>
    </location>
</feature>
<feature type="transmembrane region" description="Helical" evidence="1">
    <location>
        <begin position="21"/>
        <end position="41"/>
    </location>
</feature>
<feature type="transmembrane region" description="Helical" evidence="1">
    <location>
        <begin position="94"/>
        <end position="114"/>
    </location>
</feature>
<organism evidence="2 3">
    <name type="scientific">Amycolatopsis carbonis</name>
    <dbReference type="NCBI Taxonomy" id="715471"/>
    <lineage>
        <taxon>Bacteria</taxon>
        <taxon>Bacillati</taxon>
        <taxon>Actinomycetota</taxon>
        <taxon>Actinomycetes</taxon>
        <taxon>Pseudonocardiales</taxon>
        <taxon>Pseudonocardiaceae</taxon>
        <taxon>Amycolatopsis</taxon>
    </lineage>
</organism>
<dbReference type="RefSeq" id="WP_285971133.1">
    <property type="nucleotide sequence ID" value="NZ_CP127294.1"/>
</dbReference>
<feature type="transmembrane region" description="Helical" evidence="1">
    <location>
        <begin position="297"/>
        <end position="315"/>
    </location>
</feature>
<keyword evidence="3" id="KW-1185">Reference proteome</keyword>
<feature type="transmembrane region" description="Helical" evidence="1">
    <location>
        <begin position="160"/>
        <end position="182"/>
    </location>
</feature>
<feature type="transmembrane region" description="Helical" evidence="1">
    <location>
        <begin position="209"/>
        <end position="227"/>
    </location>
</feature>
<keyword evidence="1" id="KW-0812">Transmembrane</keyword>
<evidence type="ECO:0000313" key="2">
    <source>
        <dbReference type="EMBL" id="WIX80504.1"/>
    </source>
</evidence>
<dbReference type="KEGG" id="acab:QRX50_06945"/>
<feature type="transmembrane region" description="Helical" evidence="1">
    <location>
        <begin position="267"/>
        <end position="285"/>
    </location>
</feature>